<dbReference type="EMBL" id="BDIP01002072">
    <property type="protein sequence ID" value="GIQ85676.1"/>
    <property type="molecule type" value="Genomic_DNA"/>
</dbReference>
<dbReference type="OrthoDB" id="9972657at2759"/>
<dbReference type="GO" id="GO:0000049">
    <property type="term" value="F:tRNA binding"/>
    <property type="evidence" value="ECO:0007669"/>
    <property type="project" value="TreeGrafter"/>
</dbReference>
<gene>
    <name evidence="2" type="ORF">KIPB_007385</name>
</gene>
<dbReference type="GO" id="GO:0016301">
    <property type="term" value="F:kinase activity"/>
    <property type="evidence" value="ECO:0007669"/>
    <property type="project" value="TreeGrafter"/>
</dbReference>
<sequence length="233" mass="25407">MRTRLLSNLCSGHVDESGRPVLYLLDDNMTHRSMRRQYVQLAREAGAGLGCLHLTGSLSQSHMGNEGRGSDERVSQCVLSNVSSSMQVPGKRDGVSTHRVLEVPSPVPGSFSTETLDRVSHFCQTVCLDPVPPIEPPRPTDTLTPTQTERQREGESLEANSRKGVSLYLGSEGVKGMSKREKGVVAREANTLRREMVARVKLAQHSVTGSELCVTSTAEHWAAALSAHFDKQS</sequence>
<name>A0A9K3GKK0_9EUKA</name>
<dbReference type="Proteomes" id="UP000265618">
    <property type="component" value="Unassembled WGS sequence"/>
</dbReference>
<accession>A0A9K3GKK0</accession>
<proteinExistence type="predicted"/>
<dbReference type="AlphaFoldDB" id="A0A9K3GKK0"/>
<reference evidence="2 3" key="1">
    <citation type="journal article" date="2018" name="PLoS ONE">
        <title>The draft genome of Kipferlia bialata reveals reductive genome evolution in fornicate parasites.</title>
        <authorList>
            <person name="Tanifuji G."/>
            <person name="Takabayashi S."/>
            <person name="Kume K."/>
            <person name="Takagi M."/>
            <person name="Nakayama T."/>
            <person name="Kamikawa R."/>
            <person name="Inagaki Y."/>
            <person name="Hashimoto T."/>
        </authorList>
    </citation>
    <scope>NUCLEOTIDE SEQUENCE [LARGE SCALE GENOMIC DNA]</scope>
    <source>
        <strain evidence="2">NY0173</strain>
    </source>
</reference>
<protein>
    <submittedName>
        <fullName evidence="2">Uncharacterized protein</fullName>
    </submittedName>
</protein>
<comment type="caution">
    <text evidence="2">The sequence shown here is derived from an EMBL/GenBank/DDBJ whole genome shotgun (WGS) entry which is preliminary data.</text>
</comment>
<evidence type="ECO:0000256" key="1">
    <source>
        <dbReference type="SAM" id="MobiDB-lite"/>
    </source>
</evidence>
<organism evidence="2 3">
    <name type="scientific">Kipferlia bialata</name>
    <dbReference type="NCBI Taxonomy" id="797122"/>
    <lineage>
        <taxon>Eukaryota</taxon>
        <taxon>Metamonada</taxon>
        <taxon>Carpediemonas-like organisms</taxon>
        <taxon>Kipferlia</taxon>
    </lineage>
</organism>
<keyword evidence="3" id="KW-1185">Reference proteome</keyword>
<evidence type="ECO:0000313" key="2">
    <source>
        <dbReference type="EMBL" id="GIQ85676.1"/>
    </source>
</evidence>
<feature type="compositionally biased region" description="Pro residues" evidence="1">
    <location>
        <begin position="130"/>
        <end position="139"/>
    </location>
</feature>
<dbReference type="Gene3D" id="3.40.50.300">
    <property type="entry name" value="P-loop containing nucleotide triphosphate hydrolases"/>
    <property type="match status" value="1"/>
</dbReference>
<evidence type="ECO:0000313" key="3">
    <source>
        <dbReference type="Proteomes" id="UP000265618"/>
    </source>
</evidence>
<dbReference type="InterPro" id="IPR052648">
    <property type="entry name" value="Ser-tRNA(Sec)_kinase"/>
</dbReference>
<dbReference type="PANTHER" id="PTHR20873:SF0">
    <property type="entry name" value="L-SERYL-TRNA(SEC) KINASE"/>
    <property type="match status" value="1"/>
</dbReference>
<dbReference type="PANTHER" id="PTHR20873">
    <property type="entry name" value="L-SERYL-TRNA(SEC) KINASE"/>
    <property type="match status" value="1"/>
</dbReference>
<feature type="region of interest" description="Disordered" evidence="1">
    <location>
        <begin position="130"/>
        <end position="160"/>
    </location>
</feature>
<dbReference type="InterPro" id="IPR027417">
    <property type="entry name" value="P-loop_NTPase"/>
</dbReference>